<dbReference type="RefSeq" id="WP_253454548.1">
    <property type="nucleotide sequence ID" value="NZ_JBGFFX010000009.1"/>
</dbReference>
<dbReference type="SUPFAM" id="SSF47413">
    <property type="entry name" value="lambda repressor-like DNA-binding domains"/>
    <property type="match status" value="1"/>
</dbReference>
<dbReference type="PROSITE" id="PS00356">
    <property type="entry name" value="HTH_LACI_1"/>
    <property type="match status" value="1"/>
</dbReference>
<dbReference type="PANTHER" id="PTHR30146:SF67">
    <property type="entry name" value="HTH-TYPE TRANSCRIPTIONAL REGULATOR ASCG"/>
    <property type="match status" value="1"/>
</dbReference>
<evidence type="ECO:0000256" key="1">
    <source>
        <dbReference type="ARBA" id="ARBA00023015"/>
    </source>
</evidence>
<sequence length="342" mass="37122">MITMLDVARRAGVSKATVSRVLAGHGYVSKTVRDKVMSAVEEMGYRPNLLARNLATNRSQSIGLMVPNTLYNGPFFSELLYQVATLTEQLGSQLVLADGKHTADQERQAINFLIDSRCDALIIYPRSLSVEEIDALIPTISKPMLILNRSLKTFPHYAVCADHENDTFQAVDYLIGQGHREIAFIKGMAGSHTGLSRLNGYLSALKRHEITPHPALMLEGGWTNESGRLAACELLRRNVRFSAIVASNDDMAIGAACALSAVGLKVPDDVSLLSFDDIPVAAYVTPALTTVRVPVAKMVSSAMMQLAKMLDGGQVEPLALMPGELIRRQSVGIGPYGKAQER</sequence>
<keyword evidence="1" id="KW-0805">Transcription regulation</keyword>
<evidence type="ECO:0000256" key="2">
    <source>
        <dbReference type="ARBA" id="ARBA00023125"/>
    </source>
</evidence>
<reference evidence="5 6" key="1">
    <citation type="submission" date="2024-07" db="EMBL/GenBank/DDBJ databases">
        <authorList>
            <person name="Hebao G."/>
        </authorList>
    </citation>
    <scope>NUCLEOTIDE SEQUENCE [LARGE SCALE GENOMIC DNA]</scope>
    <source>
        <strain evidence="5 6">ACCC 02193</strain>
    </source>
</reference>
<dbReference type="InterPro" id="IPR046335">
    <property type="entry name" value="LacI/GalR-like_sensor"/>
</dbReference>
<dbReference type="Gene3D" id="1.10.260.40">
    <property type="entry name" value="lambda repressor-like DNA-binding domains"/>
    <property type="match status" value="1"/>
</dbReference>
<gene>
    <name evidence="5" type="ORF">AB6T85_15795</name>
</gene>
<evidence type="ECO:0000259" key="4">
    <source>
        <dbReference type="PROSITE" id="PS50932"/>
    </source>
</evidence>
<dbReference type="Pfam" id="PF00356">
    <property type="entry name" value="LacI"/>
    <property type="match status" value="1"/>
</dbReference>
<dbReference type="InterPro" id="IPR010982">
    <property type="entry name" value="Lambda_DNA-bd_dom_sf"/>
</dbReference>
<dbReference type="Pfam" id="PF13377">
    <property type="entry name" value="Peripla_BP_3"/>
    <property type="match status" value="1"/>
</dbReference>
<protein>
    <submittedName>
        <fullName evidence="5">LacI family DNA-binding transcriptional regulator</fullName>
    </submittedName>
</protein>
<dbReference type="GO" id="GO:0003677">
    <property type="term" value="F:DNA binding"/>
    <property type="evidence" value="ECO:0007669"/>
    <property type="project" value="UniProtKB-KW"/>
</dbReference>
<accession>A0ABV4EAB0</accession>
<keyword evidence="6" id="KW-1185">Reference proteome</keyword>
<evidence type="ECO:0000256" key="3">
    <source>
        <dbReference type="ARBA" id="ARBA00023163"/>
    </source>
</evidence>
<dbReference type="Gene3D" id="3.40.50.2300">
    <property type="match status" value="2"/>
</dbReference>
<dbReference type="EMBL" id="JBGFFX010000009">
    <property type="protein sequence ID" value="MEY8771863.1"/>
    <property type="molecule type" value="Genomic_DNA"/>
</dbReference>
<dbReference type="PANTHER" id="PTHR30146">
    <property type="entry name" value="LACI-RELATED TRANSCRIPTIONAL REPRESSOR"/>
    <property type="match status" value="1"/>
</dbReference>
<dbReference type="PROSITE" id="PS50932">
    <property type="entry name" value="HTH_LACI_2"/>
    <property type="match status" value="1"/>
</dbReference>
<dbReference type="Proteomes" id="UP001565243">
    <property type="component" value="Unassembled WGS sequence"/>
</dbReference>
<keyword evidence="3" id="KW-0804">Transcription</keyword>
<dbReference type="InterPro" id="IPR000843">
    <property type="entry name" value="HTH_LacI"/>
</dbReference>
<proteinExistence type="predicted"/>
<feature type="domain" description="HTH lacI-type" evidence="4">
    <location>
        <begin position="2"/>
        <end position="56"/>
    </location>
</feature>
<dbReference type="SMART" id="SM00354">
    <property type="entry name" value="HTH_LACI"/>
    <property type="match status" value="1"/>
</dbReference>
<comment type="caution">
    <text evidence="5">The sequence shown here is derived from an EMBL/GenBank/DDBJ whole genome shotgun (WGS) entry which is preliminary data.</text>
</comment>
<dbReference type="InterPro" id="IPR028082">
    <property type="entry name" value="Peripla_BP_I"/>
</dbReference>
<name>A0ABV4EAB0_9GAMM</name>
<evidence type="ECO:0000313" key="6">
    <source>
        <dbReference type="Proteomes" id="UP001565243"/>
    </source>
</evidence>
<dbReference type="SUPFAM" id="SSF53822">
    <property type="entry name" value="Periplasmic binding protein-like I"/>
    <property type="match status" value="1"/>
</dbReference>
<evidence type="ECO:0000313" key="5">
    <source>
        <dbReference type="EMBL" id="MEY8771863.1"/>
    </source>
</evidence>
<dbReference type="CDD" id="cd01392">
    <property type="entry name" value="HTH_LacI"/>
    <property type="match status" value="1"/>
</dbReference>
<keyword evidence="2 5" id="KW-0238">DNA-binding</keyword>
<organism evidence="5 6">
    <name type="scientific">Erwinia aeris</name>
    <dbReference type="NCBI Taxonomy" id="3239803"/>
    <lineage>
        <taxon>Bacteria</taxon>
        <taxon>Pseudomonadati</taxon>
        <taxon>Pseudomonadota</taxon>
        <taxon>Gammaproteobacteria</taxon>
        <taxon>Enterobacterales</taxon>
        <taxon>Erwiniaceae</taxon>
        <taxon>Erwinia</taxon>
    </lineage>
</organism>